<organism evidence="2 3">
    <name type="scientific">Enterococcus faecium SD2A-2</name>
    <dbReference type="NCBI Taxonomy" id="1244154"/>
    <lineage>
        <taxon>Bacteria</taxon>
        <taxon>Bacillati</taxon>
        <taxon>Bacillota</taxon>
        <taxon>Bacilli</taxon>
        <taxon>Lactobacillales</taxon>
        <taxon>Enterococcaceae</taxon>
        <taxon>Enterococcus</taxon>
    </lineage>
</organism>
<evidence type="ECO:0000313" key="2">
    <source>
        <dbReference type="EMBL" id="EPI17019.1"/>
    </source>
</evidence>
<feature type="transmembrane region" description="Helical" evidence="1">
    <location>
        <begin position="31"/>
        <end position="51"/>
    </location>
</feature>
<name>A0AB73ADL3_ENTFC</name>
<dbReference type="Proteomes" id="UP000014622">
    <property type="component" value="Unassembled WGS sequence"/>
</dbReference>
<protein>
    <submittedName>
        <fullName evidence="2">Uncharacterized protein</fullName>
    </submittedName>
</protein>
<evidence type="ECO:0000256" key="1">
    <source>
        <dbReference type="SAM" id="Phobius"/>
    </source>
</evidence>
<gene>
    <name evidence="2" type="ORF">D356_00008</name>
</gene>
<sequence>MGFWYFLTLAVGITLLIISVSNKEVSRSTKFVIACFVLGILLVIGSLLLFLPGSSSIIEQLLQLN</sequence>
<dbReference type="AlphaFoldDB" id="A0AB73ADL3"/>
<comment type="caution">
    <text evidence="2">The sequence shown here is derived from an EMBL/GenBank/DDBJ whole genome shotgun (WGS) entry which is preliminary data.</text>
</comment>
<keyword evidence="1" id="KW-1133">Transmembrane helix</keyword>
<dbReference type="EMBL" id="ATIT01000001">
    <property type="protein sequence ID" value="EPI17019.1"/>
    <property type="molecule type" value="Genomic_DNA"/>
</dbReference>
<proteinExistence type="predicted"/>
<reference evidence="2 3" key="1">
    <citation type="submission" date="2013-06" db="EMBL/GenBank/DDBJ databases">
        <authorList>
            <person name="Weinstock G."/>
            <person name="Sodergren E."/>
            <person name="Lobos E.A."/>
            <person name="Fulton L."/>
            <person name="Fulton R."/>
            <person name="Courtney L."/>
            <person name="Fronick C."/>
            <person name="O'Laughlin M."/>
            <person name="Godfrey J."/>
            <person name="Wilson R.M."/>
            <person name="Miner T."/>
            <person name="Farmer C."/>
            <person name="Delehaunty K."/>
            <person name="Cordes M."/>
            <person name="Minx P."/>
            <person name="Tomlinson C."/>
            <person name="Chen J."/>
            <person name="Wollam A."/>
            <person name="Pepin K.H."/>
            <person name="Bhonagiri V."/>
            <person name="Zhang X."/>
            <person name="Warren W."/>
            <person name="Mitreva M."/>
            <person name="Mardis E.R."/>
            <person name="Wilson R.K."/>
        </authorList>
    </citation>
    <scope>NUCLEOTIDE SEQUENCE [LARGE SCALE GENOMIC DNA]</scope>
    <source>
        <strain evidence="2 3">SD2A-2</strain>
    </source>
</reference>
<accession>A0AB73ADL3</accession>
<keyword evidence="1" id="KW-0472">Membrane</keyword>
<evidence type="ECO:0000313" key="3">
    <source>
        <dbReference type="Proteomes" id="UP000014622"/>
    </source>
</evidence>
<keyword evidence="1" id="KW-0812">Transmembrane</keyword>